<name>A0AAV7GDQ4_DENCH</name>
<evidence type="ECO:0000313" key="2">
    <source>
        <dbReference type="Proteomes" id="UP000775213"/>
    </source>
</evidence>
<dbReference type="Proteomes" id="UP000775213">
    <property type="component" value="Unassembled WGS sequence"/>
</dbReference>
<comment type="caution">
    <text evidence="1">The sequence shown here is derived from an EMBL/GenBank/DDBJ whole genome shotgun (WGS) entry which is preliminary data.</text>
</comment>
<sequence length="176" mass="19781">MAFSANLLEVSRFVVDALLAIIGEVEGLDAMDATGFEESTLIMMLTSRVAAVASELVPWLHCEGDSDFYMSPKMKMVKGLFFITESCTRNRVMCSSIGLLRFLFDAAENVLLDKTDRVCGNAWPLFYCIQVLGGHFFCVMNLERWLNLIKKFIATEWAMPLILPFGGILHLLYHPS</sequence>
<evidence type="ECO:0000313" key="1">
    <source>
        <dbReference type="EMBL" id="KAH0454302.1"/>
    </source>
</evidence>
<proteinExistence type="predicted"/>
<dbReference type="AlphaFoldDB" id="A0AAV7GDQ4"/>
<dbReference type="EMBL" id="JAGFBR010000015">
    <property type="protein sequence ID" value="KAH0454302.1"/>
    <property type="molecule type" value="Genomic_DNA"/>
</dbReference>
<gene>
    <name evidence="1" type="ORF">IEQ34_016226</name>
</gene>
<accession>A0AAV7GDQ4</accession>
<organism evidence="1 2">
    <name type="scientific">Dendrobium chrysotoxum</name>
    <name type="common">Orchid</name>
    <dbReference type="NCBI Taxonomy" id="161865"/>
    <lineage>
        <taxon>Eukaryota</taxon>
        <taxon>Viridiplantae</taxon>
        <taxon>Streptophyta</taxon>
        <taxon>Embryophyta</taxon>
        <taxon>Tracheophyta</taxon>
        <taxon>Spermatophyta</taxon>
        <taxon>Magnoliopsida</taxon>
        <taxon>Liliopsida</taxon>
        <taxon>Asparagales</taxon>
        <taxon>Orchidaceae</taxon>
        <taxon>Epidendroideae</taxon>
        <taxon>Malaxideae</taxon>
        <taxon>Dendrobiinae</taxon>
        <taxon>Dendrobium</taxon>
    </lineage>
</organism>
<keyword evidence="2" id="KW-1185">Reference proteome</keyword>
<protein>
    <submittedName>
        <fullName evidence="1">Uncharacterized protein</fullName>
    </submittedName>
</protein>
<reference evidence="1 2" key="1">
    <citation type="journal article" date="2021" name="Hortic Res">
        <title>Chromosome-scale assembly of the Dendrobium chrysotoxum genome enhances the understanding of orchid evolution.</title>
        <authorList>
            <person name="Zhang Y."/>
            <person name="Zhang G.Q."/>
            <person name="Zhang D."/>
            <person name="Liu X.D."/>
            <person name="Xu X.Y."/>
            <person name="Sun W.H."/>
            <person name="Yu X."/>
            <person name="Zhu X."/>
            <person name="Wang Z.W."/>
            <person name="Zhao X."/>
            <person name="Zhong W.Y."/>
            <person name="Chen H."/>
            <person name="Yin W.L."/>
            <person name="Huang T."/>
            <person name="Niu S.C."/>
            <person name="Liu Z.J."/>
        </authorList>
    </citation>
    <scope>NUCLEOTIDE SEQUENCE [LARGE SCALE GENOMIC DNA]</scope>
    <source>
        <strain evidence="1">Lindl</strain>
    </source>
</reference>